<organism evidence="3 4">
    <name type="scientific">Panagrolaimus superbus</name>
    <dbReference type="NCBI Taxonomy" id="310955"/>
    <lineage>
        <taxon>Eukaryota</taxon>
        <taxon>Metazoa</taxon>
        <taxon>Ecdysozoa</taxon>
        <taxon>Nematoda</taxon>
        <taxon>Chromadorea</taxon>
        <taxon>Rhabditida</taxon>
        <taxon>Tylenchina</taxon>
        <taxon>Panagrolaimomorpha</taxon>
        <taxon>Panagrolaimoidea</taxon>
        <taxon>Panagrolaimidae</taxon>
        <taxon>Panagrolaimus</taxon>
    </lineage>
</organism>
<dbReference type="Proteomes" id="UP000887577">
    <property type="component" value="Unplaced"/>
</dbReference>
<sequence>MQEYIRRLTNLTTRFRGHLERDSRVEVVGQQVFSLVCFKLKINNNLEGDRMTKALCEYINHSQKLCITYAQCNGMSICRFSISHQLSLEKETDESYEILSGLIDEFLQKSQEDQYSREILFKAGGGIVGSPALTTQSTIRSTASFASLSPRNVSPSRSIGGSFPPSPKK</sequence>
<evidence type="ECO:0000256" key="2">
    <source>
        <dbReference type="SAM" id="MobiDB-lite"/>
    </source>
</evidence>
<keyword evidence="3" id="KW-1185">Reference proteome</keyword>
<name>A0A914YBL9_9BILA</name>
<protein>
    <submittedName>
        <fullName evidence="4">Uncharacterized protein</fullName>
    </submittedName>
</protein>
<dbReference type="SUPFAM" id="SSF53383">
    <property type="entry name" value="PLP-dependent transferases"/>
    <property type="match status" value="1"/>
</dbReference>
<proteinExistence type="predicted"/>
<dbReference type="Gene3D" id="3.90.1150.10">
    <property type="entry name" value="Aspartate Aminotransferase, domain 1"/>
    <property type="match status" value="1"/>
</dbReference>
<accession>A0A914YBL9</accession>
<evidence type="ECO:0000313" key="4">
    <source>
        <dbReference type="WBParaSite" id="PSU_v2.g16159.t1"/>
    </source>
</evidence>
<evidence type="ECO:0000313" key="3">
    <source>
        <dbReference type="Proteomes" id="UP000887577"/>
    </source>
</evidence>
<keyword evidence="1" id="KW-0210">Decarboxylase</keyword>
<dbReference type="WBParaSite" id="PSU_v2.g16159.t1">
    <property type="protein sequence ID" value="PSU_v2.g16159.t1"/>
    <property type="gene ID" value="PSU_v2.g16159"/>
</dbReference>
<dbReference type="InterPro" id="IPR015424">
    <property type="entry name" value="PyrdxlP-dep_Trfase"/>
</dbReference>
<dbReference type="GO" id="GO:0016831">
    <property type="term" value="F:carboxy-lyase activity"/>
    <property type="evidence" value="ECO:0007669"/>
    <property type="project" value="UniProtKB-KW"/>
</dbReference>
<dbReference type="InterPro" id="IPR015422">
    <property type="entry name" value="PyrdxlP-dep_Trfase_small"/>
</dbReference>
<dbReference type="PANTHER" id="PTHR11999">
    <property type="entry name" value="GROUP II PYRIDOXAL-5-PHOSPHATE DECARBOXYLASE"/>
    <property type="match status" value="1"/>
</dbReference>
<dbReference type="PANTHER" id="PTHR11999:SF70">
    <property type="entry name" value="MIP05841P"/>
    <property type="match status" value="1"/>
</dbReference>
<keyword evidence="1" id="KW-0456">Lyase</keyword>
<dbReference type="AlphaFoldDB" id="A0A914YBL9"/>
<feature type="region of interest" description="Disordered" evidence="2">
    <location>
        <begin position="148"/>
        <end position="169"/>
    </location>
</feature>
<reference evidence="4" key="1">
    <citation type="submission" date="2022-11" db="UniProtKB">
        <authorList>
            <consortium name="WormBaseParasite"/>
        </authorList>
    </citation>
    <scope>IDENTIFICATION</scope>
</reference>
<dbReference type="InterPro" id="IPR010977">
    <property type="entry name" value="Aromatic_deC"/>
</dbReference>
<evidence type="ECO:0000256" key="1">
    <source>
        <dbReference type="ARBA" id="ARBA00022793"/>
    </source>
</evidence>
<dbReference type="GO" id="GO:0005737">
    <property type="term" value="C:cytoplasm"/>
    <property type="evidence" value="ECO:0007669"/>
    <property type="project" value="TreeGrafter"/>
</dbReference>
<feature type="compositionally biased region" description="Polar residues" evidence="2">
    <location>
        <begin position="148"/>
        <end position="159"/>
    </location>
</feature>